<comment type="caution">
    <text evidence="3">The sequence shown here is derived from an EMBL/GenBank/DDBJ whole genome shotgun (WGS) entry which is preliminary data.</text>
</comment>
<feature type="region of interest" description="Disordered" evidence="1">
    <location>
        <begin position="1"/>
        <end position="60"/>
    </location>
</feature>
<dbReference type="AlphaFoldDB" id="A0A8H6J5R6"/>
<accession>A0A8H6J5R6</accession>
<proteinExistence type="predicted"/>
<gene>
    <name evidence="3" type="ORF">CSOJ01_08539</name>
</gene>
<reference evidence="3 4" key="1">
    <citation type="journal article" date="2020" name="Phytopathology">
        <title>Genome Sequence Resources of Colletotrichum truncatum, C. plurivorum, C. musicola, and C. sojae: Four Species Pathogenic to Soybean (Glycine max).</title>
        <authorList>
            <person name="Rogerio F."/>
            <person name="Boufleur T.R."/>
            <person name="Ciampi-Guillardi M."/>
            <person name="Sukno S.A."/>
            <person name="Thon M.R."/>
            <person name="Massola Junior N.S."/>
            <person name="Baroncelli R."/>
        </authorList>
    </citation>
    <scope>NUCLEOTIDE SEQUENCE [LARGE SCALE GENOMIC DNA]</scope>
    <source>
        <strain evidence="3 4">LFN0009</strain>
    </source>
</reference>
<protein>
    <submittedName>
        <fullName evidence="3">Uncharacterized protein</fullName>
    </submittedName>
</protein>
<organism evidence="3 4">
    <name type="scientific">Colletotrichum sojae</name>
    <dbReference type="NCBI Taxonomy" id="2175907"/>
    <lineage>
        <taxon>Eukaryota</taxon>
        <taxon>Fungi</taxon>
        <taxon>Dikarya</taxon>
        <taxon>Ascomycota</taxon>
        <taxon>Pezizomycotina</taxon>
        <taxon>Sordariomycetes</taxon>
        <taxon>Hypocreomycetidae</taxon>
        <taxon>Glomerellales</taxon>
        <taxon>Glomerellaceae</taxon>
        <taxon>Colletotrichum</taxon>
        <taxon>Colletotrichum orchidearum species complex</taxon>
    </lineage>
</organism>
<evidence type="ECO:0000313" key="3">
    <source>
        <dbReference type="EMBL" id="KAF6806887.1"/>
    </source>
</evidence>
<keyword evidence="2" id="KW-1133">Transmembrane helix</keyword>
<feature type="compositionally biased region" description="Basic and acidic residues" evidence="1">
    <location>
        <begin position="42"/>
        <end position="53"/>
    </location>
</feature>
<dbReference type="Proteomes" id="UP000652219">
    <property type="component" value="Unassembled WGS sequence"/>
</dbReference>
<name>A0A8H6J5R6_9PEZI</name>
<evidence type="ECO:0000256" key="1">
    <source>
        <dbReference type="SAM" id="MobiDB-lite"/>
    </source>
</evidence>
<evidence type="ECO:0000313" key="4">
    <source>
        <dbReference type="Proteomes" id="UP000652219"/>
    </source>
</evidence>
<feature type="compositionally biased region" description="Low complexity" evidence="1">
    <location>
        <begin position="27"/>
        <end position="41"/>
    </location>
</feature>
<dbReference type="EMBL" id="WIGN01000149">
    <property type="protein sequence ID" value="KAF6806887.1"/>
    <property type="molecule type" value="Genomic_DNA"/>
</dbReference>
<evidence type="ECO:0000256" key="2">
    <source>
        <dbReference type="SAM" id="Phobius"/>
    </source>
</evidence>
<keyword evidence="2" id="KW-0812">Transmembrane</keyword>
<keyword evidence="4" id="KW-1185">Reference proteome</keyword>
<feature type="transmembrane region" description="Helical" evidence="2">
    <location>
        <begin position="164"/>
        <end position="189"/>
    </location>
</feature>
<keyword evidence="2" id="KW-0472">Membrane</keyword>
<sequence length="191" mass="21422">MNPGPHLSTKPEPDGQAADPRTEEEPTNNPDTTPLLTTSPSDKQRPDGQDTEHQTALSSGFKSHQTYITNLAEAYPTKDATIETTRDWLRLIFTFRSLDINCQDLCLTCYDLEQAKYNLPWIASYFALHRIGKPDADLVAQDIYNAIEKYQASGKDGNTIAFKIFTTFVIGSIVYTLGHVSYLLLSWLFSP</sequence>